<comment type="function">
    <text evidence="4">Catalyzes the reduction of 1-pyrroline-5-carboxylate (PCA) to L-proline.</text>
</comment>
<dbReference type="SUPFAM" id="SSF51735">
    <property type="entry name" value="NAD(P)-binding Rossmann-fold domains"/>
    <property type="match status" value="1"/>
</dbReference>
<evidence type="ECO:0000313" key="8">
    <source>
        <dbReference type="EMBL" id="MDJ1372286.1"/>
    </source>
</evidence>
<comment type="subcellular location">
    <subcellularLocation>
        <location evidence="4">Cytoplasm</location>
    </subcellularLocation>
</comment>
<evidence type="ECO:0000313" key="9">
    <source>
        <dbReference type="Proteomes" id="UP001170379"/>
    </source>
</evidence>
<keyword evidence="3 4" id="KW-0560">Oxidoreductase</keyword>
<evidence type="ECO:0000259" key="7">
    <source>
        <dbReference type="Pfam" id="PF14748"/>
    </source>
</evidence>
<name>A0ABT7CCD8_9MICO</name>
<keyword evidence="4" id="KW-0641">Proline biosynthesis</keyword>
<dbReference type="Pfam" id="PF03807">
    <property type="entry name" value="F420_oxidored"/>
    <property type="match status" value="1"/>
</dbReference>
<dbReference type="Pfam" id="PF14748">
    <property type="entry name" value="P5CR_dimer"/>
    <property type="match status" value="1"/>
</dbReference>
<protein>
    <recommendedName>
        <fullName evidence="4 5">Pyrroline-5-carboxylate reductase</fullName>
        <shortName evidence="4">P5C reductase</shortName>
        <shortName evidence="4">P5CR</shortName>
        <ecNumber evidence="4 5">1.5.1.2</ecNumber>
    </recommendedName>
    <alternativeName>
        <fullName evidence="4">PCA reductase</fullName>
    </alternativeName>
</protein>
<dbReference type="Proteomes" id="UP001170379">
    <property type="component" value="Unassembled WGS sequence"/>
</dbReference>
<dbReference type="InterPro" id="IPR008927">
    <property type="entry name" value="6-PGluconate_DH-like_C_sf"/>
</dbReference>
<dbReference type="SUPFAM" id="SSF48179">
    <property type="entry name" value="6-phosphogluconate dehydrogenase C-terminal domain-like"/>
    <property type="match status" value="1"/>
</dbReference>
<gene>
    <name evidence="4 8" type="primary">proC</name>
    <name evidence="8" type="ORF">C7K25_13065</name>
</gene>
<reference evidence="8" key="1">
    <citation type="submission" date="2018-03" db="EMBL/GenBank/DDBJ databases">
        <authorList>
            <person name="Nunes O.C."/>
            <person name="Lopes A.R."/>
            <person name="Froufe H."/>
            <person name="Munoz-Merida A."/>
            <person name="Barroso C."/>
            <person name="Egas C."/>
        </authorList>
    </citation>
    <scope>NUCLEOTIDE SEQUENCE</scope>
    <source>
        <strain evidence="8">ON4</strain>
    </source>
</reference>
<dbReference type="InterPro" id="IPR036291">
    <property type="entry name" value="NAD(P)-bd_dom_sf"/>
</dbReference>
<dbReference type="InterPro" id="IPR029036">
    <property type="entry name" value="P5CR_dimer"/>
</dbReference>
<feature type="domain" description="Pyrroline-5-carboxylate reductase dimerisation" evidence="7">
    <location>
        <begin position="162"/>
        <end position="266"/>
    </location>
</feature>
<dbReference type="PANTHER" id="PTHR11645:SF0">
    <property type="entry name" value="PYRROLINE-5-CARBOXYLATE REDUCTASE 3"/>
    <property type="match status" value="1"/>
</dbReference>
<comment type="catalytic activity">
    <reaction evidence="4">
        <text>L-proline + NADP(+) = (S)-1-pyrroline-5-carboxylate + NADPH + 2 H(+)</text>
        <dbReference type="Rhea" id="RHEA:14109"/>
        <dbReference type="ChEBI" id="CHEBI:15378"/>
        <dbReference type="ChEBI" id="CHEBI:17388"/>
        <dbReference type="ChEBI" id="CHEBI:57783"/>
        <dbReference type="ChEBI" id="CHEBI:58349"/>
        <dbReference type="ChEBI" id="CHEBI:60039"/>
        <dbReference type="EC" id="1.5.1.2"/>
    </reaction>
</comment>
<proteinExistence type="inferred from homology"/>
<dbReference type="InterPro" id="IPR028939">
    <property type="entry name" value="P5C_Rdtase_cat_N"/>
</dbReference>
<dbReference type="EMBL" id="PXVD01000023">
    <property type="protein sequence ID" value="MDJ1372286.1"/>
    <property type="molecule type" value="Genomic_DNA"/>
</dbReference>
<evidence type="ECO:0000256" key="5">
    <source>
        <dbReference type="NCBIfam" id="TIGR00112"/>
    </source>
</evidence>
<dbReference type="PIRSF" id="PIRSF000193">
    <property type="entry name" value="Pyrrol-5-carb_rd"/>
    <property type="match status" value="1"/>
</dbReference>
<comment type="similarity">
    <text evidence="1 4">Belongs to the pyrroline-5-carboxylate reductase family.</text>
</comment>
<evidence type="ECO:0000256" key="1">
    <source>
        <dbReference type="ARBA" id="ARBA00005525"/>
    </source>
</evidence>
<organism evidence="8 9">
    <name type="scientific">Gulosibacter molinativorax</name>
    <dbReference type="NCBI Taxonomy" id="256821"/>
    <lineage>
        <taxon>Bacteria</taxon>
        <taxon>Bacillati</taxon>
        <taxon>Actinomycetota</taxon>
        <taxon>Actinomycetes</taxon>
        <taxon>Micrococcales</taxon>
        <taxon>Microbacteriaceae</taxon>
        <taxon>Gulosibacter</taxon>
    </lineage>
</organism>
<sequence>MIGTGNMNGAILAGLLASAVAPVEPVRVTTRSAASAEKFAGDARILAFSTEADADANRKAVEGASIVILGVKPAQIKAVAAEIADSLASDAVVMTVAAGIETATVEAQVPEGIRVVRVMPNTPATIGLATTGVAGGKASDAQALALARTIFESVGTVYEVPEEQISAVGAVAGSGPAHVYLLIEQMAAATERLGLSREVALDIVVRTFKGSIEMVLQDPTFDVVELRRKVTSPNGTTERSVAVLQDADLTGTFEQALRANIGRSDEFAAENR</sequence>
<keyword evidence="4" id="KW-0963">Cytoplasm</keyword>
<dbReference type="PANTHER" id="PTHR11645">
    <property type="entry name" value="PYRROLINE-5-CARBOXYLATE REDUCTASE"/>
    <property type="match status" value="1"/>
</dbReference>
<evidence type="ECO:0000259" key="6">
    <source>
        <dbReference type="Pfam" id="PF03807"/>
    </source>
</evidence>
<comment type="pathway">
    <text evidence="4">Amino-acid biosynthesis; L-proline biosynthesis; L-proline from L-glutamate 5-semialdehyde: step 1/1.</text>
</comment>
<dbReference type="HAMAP" id="MF_01925">
    <property type="entry name" value="P5C_reductase"/>
    <property type="match status" value="1"/>
</dbReference>
<dbReference type="Gene3D" id="3.40.50.720">
    <property type="entry name" value="NAD(P)-binding Rossmann-like Domain"/>
    <property type="match status" value="1"/>
</dbReference>
<comment type="catalytic activity">
    <reaction evidence="4">
        <text>L-proline + NAD(+) = (S)-1-pyrroline-5-carboxylate + NADH + 2 H(+)</text>
        <dbReference type="Rhea" id="RHEA:14105"/>
        <dbReference type="ChEBI" id="CHEBI:15378"/>
        <dbReference type="ChEBI" id="CHEBI:17388"/>
        <dbReference type="ChEBI" id="CHEBI:57540"/>
        <dbReference type="ChEBI" id="CHEBI:57945"/>
        <dbReference type="ChEBI" id="CHEBI:60039"/>
        <dbReference type="EC" id="1.5.1.2"/>
    </reaction>
</comment>
<evidence type="ECO:0000256" key="4">
    <source>
        <dbReference type="HAMAP-Rule" id="MF_01925"/>
    </source>
</evidence>
<keyword evidence="2 4" id="KW-0521">NADP</keyword>
<evidence type="ECO:0000256" key="3">
    <source>
        <dbReference type="ARBA" id="ARBA00023002"/>
    </source>
</evidence>
<keyword evidence="4" id="KW-0028">Amino-acid biosynthesis</keyword>
<accession>A0ABT7CCD8</accession>
<dbReference type="Gene3D" id="1.10.3730.10">
    <property type="entry name" value="ProC C-terminal domain-like"/>
    <property type="match status" value="1"/>
</dbReference>
<dbReference type="EC" id="1.5.1.2" evidence="4 5"/>
<feature type="domain" description="Pyrroline-5-carboxylate reductase catalytic N-terminal" evidence="6">
    <location>
        <begin position="2"/>
        <end position="98"/>
    </location>
</feature>
<keyword evidence="9" id="KW-1185">Reference proteome</keyword>
<comment type="caution">
    <text evidence="8">The sequence shown here is derived from an EMBL/GenBank/DDBJ whole genome shotgun (WGS) entry which is preliminary data.</text>
</comment>
<reference evidence="8" key="2">
    <citation type="journal article" date="2022" name="Sci. Rep.">
        <title>In silico prediction of the enzymes involved in the degradation of the herbicide molinate by Gulosibacter molinativorax ON4T.</title>
        <authorList>
            <person name="Lopes A.R."/>
            <person name="Bunin E."/>
            <person name="Viana A.T."/>
            <person name="Froufe H."/>
            <person name="Munoz-Merida A."/>
            <person name="Pinho D."/>
            <person name="Figueiredo J."/>
            <person name="Barroso C."/>
            <person name="Vaz-Moreira I."/>
            <person name="Bellanger X."/>
            <person name="Egas C."/>
            <person name="Nunes O.C."/>
        </authorList>
    </citation>
    <scope>NUCLEOTIDE SEQUENCE</scope>
    <source>
        <strain evidence="8">ON4</strain>
    </source>
</reference>
<evidence type="ECO:0000256" key="2">
    <source>
        <dbReference type="ARBA" id="ARBA00022857"/>
    </source>
</evidence>
<dbReference type="InterPro" id="IPR000304">
    <property type="entry name" value="Pyrroline-COOH_reductase"/>
</dbReference>
<dbReference type="NCBIfam" id="TIGR00112">
    <property type="entry name" value="proC"/>
    <property type="match status" value="1"/>
</dbReference>